<dbReference type="InterPro" id="IPR036397">
    <property type="entry name" value="RNaseH_sf"/>
</dbReference>
<dbReference type="AlphaFoldDB" id="A0A9W6UCM6"/>
<comment type="caution">
    <text evidence="1">The sequence shown here is derived from an EMBL/GenBank/DDBJ whole genome shotgun (WGS) entry which is preliminary data.</text>
</comment>
<dbReference type="GO" id="GO:0003676">
    <property type="term" value="F:nucleic acid binding"/>
    <property type="evidence" value="ECO:0007669"/>
    <property type="project" value="InterPro"/>
</dbReference>
<proteinExistence type="predicted"/>
<accession>A0A9W6UCM6</accession>
<dbReference type="OrthoDB" id="93076at2759"/>
<gene>
    <name evidence="1" type="ORF">Pfra01_000645300</name>
</gene>
<dbReference type="Gene3D" id="3.30.420.10">
    <property type="entry name" value="Ribonuclease H-like superfamily/Ribonuclease H"/>
    <property type="match status" value="1"/>
</dbReference>
<sequence length="273" mass="31113">MLQTFRMSEAHPMSTLMCPDTVKMVKASEDDQRKSKNLPYRSLVGCLQYLMSGSRPNLVTALRILSKFLEKFGVEHWQASKRVLRYLKSPSEMGLYKDLNEAREYDKFQIEVYADASYASETYDLKSVTGFVVFCNGQLISTKSWKQGILAERTCEAELIAANEGLHEAVWFEQLVDEIELPRENTQMFCDSSSAVELMKHAGKHRRTKQLRIKDLKIREYVAEREVSISSVASRANVADTMTKPLPAEEFRRHRDNLGVRAINCGTGAKESP</sequence>
<dbReference type="CDD" id="cd09272">
    <property type="entry name" value="RNase_HI_RT_Ty1"/>
    <property type="match status" value="1"/>
</dbReference>
<protein>
    <submittedName>
        <fullName evidence="1">Unnamed protein product</fullName>
    </submittedName>
</protein>
<dbReference type="EMBL" id="BSXT01000547">
    <property type="protein sequence ID" value="GMF29781.1"/>
    <property type="molecule type" value="Genomic_DNA"/>
</dbReference>
<dbReference type="Proteomes" id="UP001165121">
    <property type="component" value="Unassembled WGS sequence"/>
</dbReference>
<organism evidence="1 2">
    <name type="scientific">Phytophthora fragariaefolia</name>
    <dbReference type="NCBI Taxonomy" id="1490495"/>
    <lineage>
        <taxon>Eukaryota</taxon>
        <taxon>Sar</taxon>
        <taxon>Stramenopiles</taxon>
        <taxon>Oomycota</taxon>
        <taxon>Peronosporomycetes</taxon>
        <taxon>Peronosporales</taxon>
        <taxon>Peronosporaceae</taxon>
        <taxon>Phytophthora</taxon>
    </lineage>
</organism>
<reference evidence="1" key="1">
    <citation type="submission" date="2023-04" db="EMBL/GenBank/DDBJ databases">
        <title>Phytophthora fragariaefolia NBRC 109709.</title>
        <authorList>
            <person name="Ichikawa N."/>
            <person name="Sato H."/>
            <person name="Tonouchi N."/>
        </authorList>
    </citation>
    <scope>NUCLEOTIDE SEQUENCE</scope>
    <source>
        <strain evidence="1">NBRC 109709</strain>
    </source>
</reference>
<name>A0A9W6UCM6_9STRA</name>
<evidence type="ECO:0000313" key="1">
    <source>
        <dbReference type="EMBL" id="GMF29781.1"/>
    </source>
</evidence>
<evidence type="ECO:0000313" key="2">
    <source>
        <dbReference type="Proteomes" id="UP001165121"/>
    </source>
</evidence>
<dbReference type="PANTHER" id="PTHR11439">
    <property type="entry name" value="GAG-POL-RELATED RETROTRANSPOSON"/>
    <property type="match status" value="1"/>
</dbReference>
<dbReference type="PANTHER" id="PTHR11439:SF467">
    <property type="entry name" value="INTEGRASE CATALYTIC DOMAIN-CONTAINING PROTEIN"/>
    <property type="match status" value="1"/>
</dbReference>
<keyword evidence="2" id="KW-1185">Reference proteome</keyword>